<feature type="domain" description="NurA" evidence="1">
    <location>
        <begin position="61"/>
        <end position="335"/>
    </location>
</feature>
<reference evidence="2" key="2">
    <citation type="submission" date="2020-09" db="EMBL/GenBank/DDBJ databases">
        <authorList>
            <person name="Sun Q."/>
            <person name="Ohkuma M."/>
        </authorList>
    </citation>
    <scope>NUCLEOTIDE SEQUENCE</scope>
    <source>
        <strain evidence="2">JCM 10088</strain>
    </source>
</reference>
<protein>
    <submittedName>
        <fullName evidence="2">Nuclease</fullName>
    </submittedName>
</protein>
<evidence type="ECO:0000313" key="2">
    <source>
        <dbReference type="EMBL" id="GGP19639.1"/>
    </source>
</evidence>
<name>A0A830GWE7_9CREN</name>
<accession>A0A830GWE7</accession>
<proteinExistence type="predicted"/>
<dbReference type="Proteomes" id="UP000610960">
    <property type="component" value="Unassembled WGS sequence"/>
</dbReference>
<dbReference type="Pfam" id="PF09376">
    <property type="entry name" value="NurA"/>
    <property type="match status" value="1"/>
</dbReference>
<keyword evidence="3" id="KW-1185">Reference proteome</keyword>
<dbReference type="InterPro" id="IPR018977">
    <property type="entry name" value="NurA_domain"/>
</dbReference>
<organism evidence="2 3">
    <name type="scientific">Thermocladium modestius</name>
    <dbReference type="NCBI Taxonomy" id="62609"/>
    <lineage>
        <taxon>Archaea</taxon>
        <taxon>Thermoproteota</taxon>
        <taxon>Thermoprotei</taxon>
        <taxon>Thermoproteales</taxon>
        <taxon>Thermoproteaceae</taxon>
        <taxon>Thermocladium</taxon>
    </lineage>
</organism>
<evidence type="ECO:0000259" key="1">
    <source>
        <dbReference type="SMART" id="SM00933"/>
    </source>
</evidence>
<evidence type="ECO:0000313" key="3">
    <source>
        <dbReference type="Proteomes" id="UP000610960"/>
    </source>
</evidence>
<comment type="caution">
    <text evidence="2">The sequence shown here is derived from an EMBL/GenBank/DDBJ whole genome shotgun (WGS) entry which is preliminary data.</text>
</comment>
<dbReference type="RefSeq" id="WP_188595795.1">
    <property type="nucleotide sequence ID" value="NZ_BMNL01000001.1"/>
</dbReference>
<gene>
    <name evidence="2" type="ORF">GCM10007981_04130</name>
</gene>
<reference evidence="2" key="1">
    <citation type="journal article" date="2014" name="Int. J. Syst. Evol. Microbiol.">
        <title>Complete genome sequence of Corynebacterium casei LMG S-19264T (=DSM 44701T), isolated from a smear-ripened cheese.</title>
        <authorList>
            <consortium name="US DOE Joint Genome Institute (JGI-PGF)"/>
            <person name="Walter F."/>
            <person name="Albersmeier A."/>
            <person name="Kalinowski J."/>
            <person name="Ruckert C."/>
        </authorList>
    </citation>
    <scope>NUCLEOTIDE SEQUENCE</scope>
    <source>
        <strain evidence="2">JCM 10088</strain>
    </source>
</reference>
<dbReference type="SMART" id="SM00933">
    <property type="entry name" value="NurA"/>
    <property type="match status" value="1"/>
</dbReference>
<dbReference type="OrthoDB" id="15389at2157"/>
<dbReference type="EMBL" id="BMNL01000001">
    <property type="protein sequence ID" value="GGP19639.1"/>
    <property type="molecule type" value="Genomic_DNA"/>
</dbReference>
<sequence length="379" mass="42337">MKVEEDYSIDFWIDPPLLLSIVADVKEIVKKLNKAESSKIVEEVKAALGGRARRIGEAGELRAYAIDSSYADPALELVGGVLTVVAYGYVGNGGGESDKFVTGTVFFEDTNEVDRNVSIYSSIKERELAIKLLGEKRRGKRRVDLIVLDGDIALHPLPYNLPSRRSERSLVEKTMKRLLKEAEATGTTLVGVVKRVRSRYVSAVMDKCLPVNDKLLMSMVLGRGEYLELGTFGELLPKWVDVNYVKCWDEEEHVKRRRAEEGRSNLEAVFNSELRSLRDVVVAFYKAFNSSIATKVEVLDFGGLGVDRVVGFLAGQTTDTGYPYILDTVDTVVRIDSRLLDYVRTLLIKNANEVSSDLINALLQLTNPQKAYLYKQLEA</sequence>
<dbReference type="AlphaFoldDB" id="A0A830GWE7"/>